<feature type="compositionally biased region" description="Polar residues" evidence="1">
    <location>
        <begin position="228"/>
        <end position="240"/>
    </location>
</feature>
<name>A0ABD6F0K4_9BILA</name>
<dbReference type="EMBL" id="JBGFUD010011041">
    <property type="protein sequence ID" value="MFH4983083.1"/>
    <property type="molecule type" value="Genomic_DNA"/>
</dbReference>
<evidence type="ECO:0000256" key="2">
    <source>
        <dbReference type="SAM" id="Phobius"/>
    </source>
</evidence>
<keyword evidence="2" id="KW-0472">Membrane</keyword>
<accession>A0ABD6F0K4</accession>
<evidence type="ECO:0000256" key="1">
    <source>
        <dbReference type="SAM" id="MobiDB-lite"/>
    </source>
</evidence>
<keyword evidence="2" id="KW-1133">Transmembrane helix</keyword>
<dbReference type="AlphaFoldDB" id="A0ABD6F0K4"/>
<proteinExistence type="predicted"/>
<keyword evidence="4" id="KW-1185">Reference proteome</keyword>
<protein>
    <submittedName>
        <fullName evidence="3">Uncharacterized protein</fullName>
    </submittedName>
</protein>
<evidence type="ECO:0000313" key="4">
    <source>
        <dbReference type="Proteomes" id="UP001608902"/>
    </source>
</evidence>
<comment type="caution">
    <text evidence="3">The sequence shown here is derived from an EMBL/GenBank/DDBJ whole genome shotgun (WGS) entry which is preliminary data.</text>
</comment>
<feature type="transmembrane region" description="Helical" evidence="2">
    <location>
        <begin position="80"/>
        <end position="102"/>
    </location>
</feature>
<reference evidence="3 4" key="1">
    <citation type="submission" date="2024-08" db="EMBL/GenBank/DDBJ databases">
        <title>Gnathostoma spinigerum genome.</title>
        <authorList>
            <person name="Gonzalez-Bertolin B."/>
            <person name="Monzon S."/>
            <person name="Zaballos A."/>
            <person name="Jimenez P."/>
            <person name="Dekumyoy P."/>
            <person name="Varona S."/>
            <person name="Cuesta I."/>
            <person name="Sumanam S."/>
            <person name="Adisakwattana P."/>
            <person name="Gasser R.B."/>
            <person name="Hernandez-Gonzalez A."/>
            <person name="Young N.D."/>
            <person name="Perteguer M.J."/>
        </authorList>
    </citation>
    <scope>NUCLEOTIDE SEQUENCE [LARGE SCALE GENOMIC DNA]</scope>
    <source>
        <strain evidence="3">AL3</strain>
        <tissue evidence="3">Liver</tissue>
    </source>
</reference>
<feature type="transmembrane region" description="Helical" evidence="2">
    <location>
        <begin position="184"/>
        <end position="204"/>
    </location>
</feature>
<gene>
    <name evidence="3" type="ORF">AB6A40_009792</name>
</gene>
<feature type="region of interest" description="Disordered" evidence="1">
    <location>
        <begin position="221"/>
        <end position="243"/>
    </location>
</feature>
<feature type="transmembrane region" description="Helical" evidence="2">
    <location>
        <begin position="334"/>
        <end position="354"/>
    </location>
</feature>
<sequence>MPLLWPFQKGPKIGKSNLTQADLDRILDLDSEYRTDYTYAASRSYRRDGPVDYEHPIMSRYPIGYYRRKWAYERAWEAGITYYVCFCVLMFLHRIWTFPIFVGKLFLRKVFGYDISSRQAYIGKLKNISPTRRRYECERRFSLTSDEYNEALTPRISVNSESSVPVIRYSSKRSESYKQRMFSYLEKIASAVLYILTFGIYRIFDEERSYRCRATSEEGNFEHHHFEPSQSTPLNSTANESDPPYSGFSGYLRLSSPSINTPFSYLEDESNVTDRITHRHRRKVSFSDAVQNTRLPDVQQSPSLPYFPLVKVFATAFRKIYSSAINAFKIVGEIIVFIVVIPFYFVSSAGHVLADWMKRLFLRAELLSKEESKYAEHCWWMGRLNGEKLR</sequence>
<keyword evidence="2" id="KW-0812">Transmembrane</keyword>
<organism evidence="3 4">
    <name type="scientific">Gnathostoma spinigerum</name>
    <dbReference type="NCBI Taxonomy" id="75299"/>
    <lineage>
        <taxon>Eukaryota</taxon>
        <taxon>Metazoa</taxon>
        <taxon>Ecdysozoa</taxon>
        <taxon>Nematoda</taxon>
        <taxon>Chromadorea</taxon>
        <taxon>Rhabditida</taxon>
        <taxon>Spirurina</taxon>
        <taxon>Gnathostomatomorpha</taxon>
        <taxon>Gnathostomatoidea</taxon>
        <taxon>Gnathostomatidae</taxon>
        <taxon>Gnathostoma</taxon>
    </lineage>
</organism>
<evidence type="ECO:0000313" key="3">
    <source>
        <dbReference type="EMBL" id="MFH4983083.1"/>
    </source>
</evidence>
<dbReference type="Proteomes" id="UP001608902">
    <property type="component" value="Unassembled WGS sequence"/>
</dbReference>